<organism evidence="2 3">
    <name type="scientific">Pelagirhabdus alkalitolerans</name>
    <dbReference type="NCBI Taxonomy" id="1612202"/>
    <lineage>
        <taxon>Bacteria</taxon>
        <taxon>Bacillati</taxon>
        <taxon>Bacillota</taxon>
        <taxon>Bacilli</taxon>
        <taxon>Bacillales</taxon>
        <taxon>Bacillaceae</taxon>
        <taxon>Pelagirhabdus</taxon>
    </lineage>
</organism>
<evidence type="ECO:0000313" key="3">
    <source>
        <dbReference type="Proteomes" id="UP000242949"/>
    </source>
</evidence>
<dbReference type="Proteomes" id="UP000242949">
    <property type="component" value="Unassembled WGS sequence"/>
</dbReference>
<dbReference type="EMBL" id="FMYI01000003">
    <property type="protein sequence ID" value="SDB99407.1"/>
    <property type="molecule type" value="Genomic_DNA"/>
</dbReference>
<keyword evidence="1" id="KW-0812">Transmembrane</keyword>
<keyword evidence="1" id="KW-0472">Membrane</keyword>
<dbReference type="STRING" id="1612202.SAMN05421734_103291"/>
<accession>A0A1G6HYM8</accession>
<keyword evidence="3" id="KW-1185">Reference proteome</keyword>
<protein>
    <recommendedName>
        <fullName evidence="4">Competence protein ComGE</fullName>
    </recommendedName>
</protein>
<feature type="transmembrane region" description="Helical" evidence="1">
    <location>
        <begin position="12"/>
        <end position="32"/>
    </location>
</feature>
<sequence>MLKHDQSGFLLIESLISLIMISAIFTVGFPIIERLRMNKVMLRERLEYHHAVFNYIETQDAQSIETTTIQLDPDQSIKLSTEEDKDLILIKGEWQNVKRDQDFVTFYLHK</sequence>
<evidence type="ECO:0000313" key="2">
    <source>
        <dbReference type="EMBL" id="SDB99407.1"/>
    </source>
</evidence>
<keyword evidence="1" id="KW-1133">Transmembrane helix</keyword>
<evidence type="ECO:0000256" key="1">
    <source>
        <dbReference type="SAM" id="Phobius"/>
    </source>
</evidence>
<evidence type="ECO:0008006" key="4">
    <source>
        <dbReference type="Google" id="ProtNLM"/>
    </source>
</evidence>
<gene>
    <name evidence="2" type="ORF">SAMN05421734_103291</name>
</gene>
<proteinExistence type="predicted"/>
<reference evidence="3" key="1">
    <citation type="submission" date="2016-09" db="EMBL/GenBank/DDBJ databases">
        <authorList>
            <person name="Varghese N."/>
            <person name="Submissions S."/>
        </authorList>
    </citation>
    <scope>NUCLEOTIDE SEQUENCE [LARGE SCALE GENOMIC DNA]</scope>
    <source>
        <strain evidence="3">S5</strain>
    </source>
</reference>
<dbReference type="AlphaFoldDB" id="A0A1G6HYM8"/>
<dbReference type="RefSeq" id="WP_090794639.1">
    <property type="nucleotide sequence ID" value="NZ_FMYI01000003.1"/>
</dbReference>
<name>A0A1G6HYM8_9BACI</name>